<sequence length="54" mass="5962">MTQQKYFQKKKKTGTPPAVAGSNLLGVMQCNGLRGIGYSVLRHETLQEFLGAHQ</sequence>
<protein>
    <submittedName>
        <fullName evidence="1">Uncharacterized protein</fullName>
    </submittedName>
</protein>
<accession>A0A0E9T7L0</accession>
<dbReference type="EMBL" id="GBXM01058898">
    <property type="protein sequence ID" value="JAH49679.1"/>
    <property type="molecule type" value="Transcribed_RNA"/>
</dbReference>
<evidence type="ECO:0000313" key="1">
    <source>
        <dbReference type="EMBL" id="JAH49679.1"/>
    </source>
</evidence>
<reference evidence="1" key="2">
    <citation type="journal article" date="2015" name="Fish Shellfish Immunol.">
        <title>Early steps in the European eel (Anguilla anguilla)-Vibrio vulnificus interaction in the gills: Role of the RtxA13 toxin.</title>
        <authorList>
            <person name="Callol A."/>
            <person name="Pajuelo D."/>
            <person name="Ebbesson L."/>
            <person name="Teles M."/>
            <person name="MacKenzie S."/>
            <person name="Amaro C."/>
        </authorList>
    </citation>
    <scope>NUCLEOTIDE SEQUENCE</scope>
</reference>
<proteinExistence type="predicted"/>
<organism evidence="1">
    <name type="scientific">Anguilla anguilla</name>
    <name type="common">European freshwater eel</name>
    <name type="synonym">Muraena anguilla</name>
    <dbReference type="NCBI Taxonomy" id="7936"/>
    <lineage>
        <taxon>Eukaryota</taxon>
        <taxon>Metazoa</taxon>
        <taxon>Chordata</taxon>
        <taxon>Craniata</taxon>
        <taxon>Vertebrata</taxon>
        <taxon>Euteleostomi</taxon>
        <taxon>Actinopterygii</taxon>
        <taxon>Neopterygii</taxon>
        <taxon>Teleostei</taxon>
        <taxon>Anguilliformes</taxon>
        <taxon>Anguillidae</taxon>
        <taxon>Anguilla</taxon>
    </lineage>
</organism>
<name>A0A0E9T7L0_ANGAN</name>
<reference evidence="1" key="1">
    <citation type="submission" date="2014-11" db="EMBL/GenBank/DDBJ databases">
        <authorList>
            <person name="Amaro Gonzalez C."/>
        </authorList>
    </citation>
    <scope>NUCLEOTIDE SEQUENCE</scope>
</reference>
<dbReference type="AlphaFoldDB" id="A0A0E9T7L0"/>